<dbReference type="eggNOG" id="KOG0169">
    <property type="taxonomic scope" value="Eukaryota"/>
</dbReference>
<dbReference type="InterPro" id="IPR000909">
    <property type="entry name" value="PLipase_C_PInositol-sp_X_dom"/>
</dbReference>
<dbReference type="Gene3D" id="1.10.238.10">
    <property type="entry name" value="EF-hand"/>
    <property type="match status" value="1"/>
</dbReference>
<dbReference type="Proteomes" id="UP000054560">
    <property type="component" value="Unassembled WGS sequence"/>
</dbReference>
<reference evidence="7 8" key="1">
    <citation type="submission" date="2011-02" db="EMBL/GenBank/DDBJ databases">
        <title>The Genome Sequence of Sphaeroforma arctica JP610.</title>
        <authorList>
            <consortium name="The Broad Institute Genome Sequencing Platform"/>
            <person name="Russ C."/>
            <person name="Cuomo C."/>
            <person name="Young S.K."/>
            <person name="Zeng Q."/>
            <person name="Gargeya S."/>
            <person name="Alvarado L."/>
            <person name="Berlin A."/>
            <person name="Chapman S.B."/>
            <person name="Chen Z."/>
            <person name="Freedman E."/>
            <person name="Gellesch M."/>
            <person name="Goldberg J."/>
            <person name="Griggs A."/>
            <person name="Gujja S."/>
            <person name="Heilman E."/>
            <person name="Heiman D."/>
            <person name="Howarth C."/>
            <person name="Mehta T."/>
            <person name="Neiman D."/>
            <person name="Pearson M."/>
            <person name="Roberts A."/>
            <person name="Saif S."/>
            <person name="Shea T."/>
            <person name="Shenoy N."/>
            <person name="Sisk P."/>
            <person name="Stolte C."/>
            <person name="Sykes S."/>
            <person name="White J."/>
            <person name="Yandava C."/>
            <person name="Burger G."/>
            <person name="Gray M.W."/>
            <person name="Holland P.W.H."/>
            <person name="King N."/>
            <person name="Lang F.B.F."/>
            <person name="Roger A.J."/>
            <person name="Ruiz-Trillo I."/>
            <person name="Haas B."/>
            <person name="Nusbaum C."/>
            <person name="Birren B."/>
        </authorList>
    </citation>
    <scope>NUCLEOTIDE SEQUENCE [LARGE SCALE GENOMIC DNA]</scope>
    <source>
        <strain evidence="7 8">JP610</strain>
    </source>
</reference>
<comment type="catalytic activity">
    <reaction evidence="5">
        <text>a 1,2-diacyl-sn-glycero-3-phospho-(1D-myo-inositol-4,5-bisphosphate) + H2O = 1D-myo-inositol 1,4,5-trisphosphate + a 1,2-diacyl-sn-glycerol + H(+)</text>
        <dbReference type="Rhea" id="RHEA:33179"/>
        <dbReference type="ChEBI" id="CHEBI:15377"/>
        <dbReference type="ChEBI" id="CHEBI:15378"/>
        <dbReference type="ChEBI" id="CHEBI:17815"/>
        <dbReference type="ChEBI" id="CHEBI:58456"/>
        <dbReference type="ChEBI" id="CHEBI:203600"/>
        <dbReference type="EC" id="3.1.4.11"/>
    </reaction>
</comment>
<dbReference type="GO" id="GO:0004435">
    <property type="term" value="F:phosphatidylinositol-4,5-bisphosphate phospholipase C activity"/>
    <property type="evidence" value="ECO:0007669"/>
    <property type="project" value="UniProtKB-EC"/>
</dbReference>
<dbReference type="GO" id="GO:0016042">
    <property type="term" value="P:lipid catabolic process"/>
    <property type="evidence" value="ECO:0007669"/>
    <property type="project" value="UniProtKB-KW"/>
</dbReference>
<dbReference type="InterPro" id="IPR011992">
    <property type="entry name" value="EF-hand-dom_pair"/>
</dbReference>
<evidence type="ECO:0000313" key="7">
    <source>
        <dbReference type="EMBL" id="KNC73642.1"/>
    </source>
</evidence>
<accession>A0A0L0FAB7</accession>
<evidence type="ECO:0000256" key="4">
    <source>
        <dbReference type="ARBA" id="ARBA00023098"/>
    </source>
</evidence>
<dbReference type="EC" id="3.1.4.11" evidence="1 5"/>
<proteinExistence type="predicted"/>
<dbReference type="STRING" id="667725.A0A0L0FAB7"/>
<name>A0A0L0FAB7_9EUKA</name>
<evidence type="ECO:0000256" key="1">
    <source>
        <dbReference type="ARBA" id="ARBA00012368"/>
    </source>
</evidence>
<dbReference type="GeneID" id="25914303"/>
<dbReference type="PRINTS" id="PR00390">
    <property type="entry name" value="PHPHLIPASEC"/>
</dbReference>
<protein>
    <recommendedName>
        <fullName evidence="1 5">Phosphoinositide phospholipase C</fullName>
        <ecNumber evidence="1 5">3.1.4.11</ecNumber>
    </recommendedName>
</protein>
<dbReference type="Gene3D" id="3.20.20.190">
    <property type="entry name" value="Phosphatidylinositol (PI) phosphodiesterase"/>
    <property type="match status" value="1"/>
</dbReference>
<keyword evidence="8" id="KW-1185">Reference proteome</keyword>
<evidence type="ECO:0000256" key="3">
    <source>
        <dbReference type="ARBA" id="ARBA00022963"/>
    </source>
</evidence>
<feature type="domain" description="Phosphatidylinositol-specific phospholipase C X" evidence="6">
    <location>
        <begin position="114"/>
        <end position="240"/>
    </location>
</feature>
<dbReference type="GO" id="GO:0051209">
    <property type="term" value="P:release of sequestered calcium ion into cytosol"/>
    <property type="evidence" value="ECO:0007669"/>
    <property type="project" value="TreeGrafter"/>
</dbReference>
<dbReference type="SMART" id="SM00148">
    <property type="entry name" value="PLCXc"/>
    <property type="match status" value="1"/>
</dbReference>
<dbReference type="SUPFAM" id="SSF51695">
    <property type="entry name" value="PLC-like phosphodiesterases"/>
    <property type="match status" value="1"/>
</dbReference>
<keyword evidence="3 5" id="KW-0442">Lipid degradation</keyword>
<feature type="non-terminal residue" evidence="7">
    <location>
        <position position="240"/>
    </location>
</feature>
<evidence type="ECO:0000259" key="6">
    <source>
        <dbReference type="SMART" id="SM00148"/>
    </source>
</evidence>
<dbReference type="PANTHER" id="PTHR10336">
    <property type="entry name" value="PHOSPHOINOSITIDE-SPECIFIC PHOSPHOLIPASE C FAMILY PROTEIN"/>
    <property type="match status" value="1"/>
</dbReference>
<gene>
    <name evidence="7" type="ORF">SARC_13799</name>
</gene>
<evidence type="ECO:0000256" key="2">
    <source>
        <dbReference type="ARBA" id="ARBA00022801"/>
    </source>
</evidence>
<dbReference type="OrthoDB" id="269822at2759"/>
<sequence>MTLDLFVKLYGLLNLRSDIKAVAEKSATIYKNSTAGQSQKKMQVYMETFEFVQFLKSVQCVPDATLAMARSIINKYEDDVRNLELGRLSVSGLTLYLQAPENWLVNDNQDTVHQNMNQPLAAYWHNTSHNTYVSNHQLKGLSTVDMYEKVLLTGCRCIELDCWDGDSGEPIIHHGYTLISKISFEDVVVCIREYAFLASPYPLVLSIENHCCIAQQRRMAEIMRNIFGDYLMTDYLPTVQ</sequence>
<evidence type="ECO:0000313" key="8">
    <source>
        <dbReference type="Proteomes" id="UP000054560"/>
    </source>
</evidence>
<keyword evidence="4 5" id="KW-0443">Lipid metabolism</keyword>
<dbReference type="InterPro" id="IPR015359">
    <property type="entry name" value="PLC_EF-hand-like"/>
</dbReference>
<dbReference type="EMBL" id="KQ245353">
    <property type="protein sequence ID" value="KNC73642.1"/>
    <property type="molecule type" value="Genomic_DNA"/>
</dbReference>
<dbReference type="InterPro" id="IPR017946">
    <property type="entry name" value="PLC-like_Pdiesterase_TIM-brl"/>
</dbReference>
<dbReference type="Pfam" id="PF00388">
    <property type="entry name" value="PI-PLC-X"/>
    <property type="match status" value="1"/>
</dbReference>
<dbReference type="SUPFAM" id="SSF47473">
    <property type="entry name" value="EF-hand"/>
    <property type="match status" value="1"/>
</dbReference>
<dbReference type="GO" id="GO:0048015">
    <property type="term" value="P:phosphatidylinositol-mediated signaling"/>
    <property type="evidence" value="ECO:0007669"/>
    <property type="project" value="TreeGrafter"/>
</dbReference>
<dbReference type="PANTHER" id="PTHR10336:SF36">
    <property type="entry name" value="1-PHOSPHATIDYLINOSITOL 4,5-BISPHOSPHATE PHOSPHODIESTERASE BETA-4"/>
    <property type="match status" value="1"/>
</dbReference>
<organism evidence="7 8">
    <name type="scientific">Sphaeroforma arctica JP610</name>
    <dbReference type="NCBI Taxonomy" id="667725"/>
    <lineage>
        <taxon>Eukaryota</taxon>
        <taxon>Ichthyosporea</taxon>
        <taxon>Ichthyophonida</taxon>
        <taxon>Sphaeroforma</taxon>
    </lineage>
</organism>
<dbReference type="Pfam" id="PF09279">
    <property type="entry name" value="EF-hand_like"/>
    <property type="match status" value="1"/>
</dbReference>
<dbReference type="AlphaFoldDB" id="A0A0L0FAB7"/>
<dbReference type="InterPro" id="IPR001192">
    <property type="entry name" value="PI-PLC_fam"/>
</dbReference>
<keyword evidence="2 5" id="KW-0378">Hydrolase</keyword>
<dbReference type="PROSITE" id="PS50007">
    <property type="entry name" value="PIPLC_X_DOMAIN"/>
    <property type="match status" value="1"/>
</dbReference>
<dbReference type="CDD" id="cd08558">
    <property type="entry name" value="PI-PLCc_eukaryota"/>
    <property type="match status" value="1"/>
</dbReference>
<dbReference type="RefSeq" id="XP_014147544.1">
    <property type="nucleotide sequence ID" value="XM_014292069.1"/>
</dbReference>
<evidence type="ECO:0000256" key="5">
    <source>
        <dbReference type="RuleBase" id="RU361133"/>
    </source>
</evidence>